<accession>A0A2M4D2X4</accession>
<feature type="signal peptide" evidence="1">
    <location>
        <begin position="1"/>
        <end position="17"/>
    </location>
</feature>
<proteinExistence type="predicted"/>
<sequence length="90" mass="10194">MLIRLFVCLARFGASRSGCCCCWEDMRCSYGDSPPEKSTATGTNLSSIRHCWRGFNFYELSGMLSHRRPPPLAESSWPTYLIDYVCLSEA</sequence>
<reference evidence="2" key="1">
    <citation type="submission" date="2018-01" db="EMBL/GenBank/DDBJ databases">
        <title>An insight into the sialome of Amazonian anophelines.</title>
        <authorList>
            <person name="Ribeiro J.M."/>
            <person name="Scarpassa V."/>
            <person name="Calvo E."/>
        </authorList>
    </citation>
    <scope>NUCLEOTIDE SEQUENCE</scope>
</reference>
<protein>
    <submittedName>
        <fullName evidence="2">Putative secreted protein</fullName>
    </submittedName>
</protein>
<dbReference type="AlphaFoldDB" id="A0A2M4D2X4"/>
<feature type="chain" id="PRO_5014850388" evidence="1">
    <location>
        <begin position="18"/>
        <end position="90"/>
    </location>
</feature>
<organism evidence="2">
    <name type="scientific">Anopheles darlingi</name>
    <name type="common">Mosquito</name>
    <dbReference type="NCBI Taxonomy" id="43151"/>
    <lineage>
        <taxon>Eukaryota</taxon>
        <taxon>Metazoa</taxon>
        <taxon>Ecdysozoa</taxon>
        <taxon>Arthropoda</taxon>
        <taxon>Hexapoda</taxon>
        <taxon>Insecta</taxon>
        <taxon>Pterygota</taxon>
        <taxon>Neoptera</taxon>
        <taxon>Endopterygota</taxon>
        <taxon>Diptera</taxon>
        <taxon>Nematocera</taxon>
        <taxon>Culicoidea</taxon>
        <taxon>Culicidae</taxon>
        <taxon>Anophelinae</taxon>
        <taxon>Anopheles</taxon>
    </lineage>
</organism>
<dbReference type="EMBL" id="GGFL01007745">
    <property type="protein sequence ID" value="MBW71923.1"/>
    <property type="molecule type" value="Transcribed_RNA"/>
</dbReference>
<evidence type="ECO:0000256" key="1">
    <source>
        <dbReference type="SAM" id="SignalP"/>
    </source>
</evidence>
<name>A0A2M4D2X4_ANODA</name>
<evidence type="ECO:0000313" key="2">
    <source>
        <dbReference type="EMBL" id="MBW71923.1"/>
    </source>
</evidence>
<keyword evidence="1" id="KW-0732">Signal</keyword>